<dbReference type="InterPro" id="IPR011011">
    <property type="entry name" value="Znf_FYVE_PHD"/>
</dbReference>
<evidence type="ECO:0000313" key="11">
    <source>
        <dbReference type="EMBL" id="KAI1720109.1"/>
    </source>
</evidence>
<dbReference type="SUPFAM" id="SSF51197">
    <property type="entry name" value="Clavaminate synthase-like"/>
    <property type="match status" value="1"/>
</dbReference>
<dbReference type="SMART" id="SM00249">
    <property type="entry name" value="PHD"/>
    <property type="match status" value="2"/>
</dbReference>
<dbReference type="SMART" id="SM00558">
    <property type="entry name" value="JmjC"/>
    <property type="match status" value="1"/>
</dbReference>
<dbReference type="PANTHER" id="PTHR10694:SF129">
    <property type="entry name" value="LYSINE-SPECIFIC DEMETHYLASE 4B-RELATED"/>
    <property type="match status" value="1"/>
</dbReference>
<evidence type="ECO:0000256" key="3">
    <source>
        <dbReference type="ARBA" id="ARBA00022771"/>
    </source>
</evidence>
<feature type="compositionally biased region" description="Low complexity" evidence="8">
    <location>
        <begin position="628"/>
        <end position="646"/>
    </location>
</feature>
<keyword evidence="2" id="KW-0479">Metal-binding</keyword>
<dbReference type="Pfam" id="PF02375">
    <property type="entry name" value="JmjN"/>
    <property type="match status" value="1"/>
</dbReference>
<evidence type="ECO:0000313" key="12">
    <source>
        <dbReference type="Proteomes" id="UP001201812"/>
    </source>
</evidence>
<evidence type="ECO:0000256" key="4">
    <source>
        <dbReference type="ARBA" id="ARBA00022833"/>
    </source>
</evidence>
<dbReference type="EMBL" id="JAKKPZ010000006">
    <property type="protein sequence ID" value="KAI1720109.1"/>
    <property type="molecule type" value="Genomic_DNA"/>
</dbReference>
<dbReference type="GO" id="GO:0010468">
    <property type="term" value="P:regulation of gene expression"/>
    <property type="evidence" value="ECO:0007669"/>
    <property type="project" value="TreeGrafter"/>
</dbReference>
<evidence type="ECO:0000256" key="1">
    <source>
        <dbReference type="ARBA" id="ARBA00004123"/>
    </source>
</evidence>
<dbReference type="PROSITE" id="PS51183">
    <property type="entry name" value="JMJN"/>
    <property type="match status" value="1"/>
</dbReference>
<evidence type="ECO:0000259" key="10">
    <source>
        <dbReference type="PROSITE" id="PS51184"/>
    </source>
</evidence>
<keyword evidence="5" id="KW-0156">Chromatin regulator</keyword>
<dbReference type="Pfam" id="PF02373">
    <property type="entry name" value="JmjC"/>
    <property type="match status" value="1"/>
</dbReference>
<comment type="caution">
    <text evidence="11">The sequence shown here is derived from an EMBL/GenBank/DDBJ whole genome shotgun (WGS) entry which is preliminary data.</text>
</comment>
<feature type="domain" description="JmjN" evidence="9">
    <location>
        <begin position="22"/>
        <end position="65"/>
    </location>
</feature>
<evidence type="ECO:0000256" key="5">
    <source>
        <dbReference type="ARBA" id="ARBA00022853"/>
    </source>
</evidence>
<dbReference type="InterPro" id="IPR019787">
    <property type="entry name" value="Znf_PHD-finger"/>
</dbReference>
<keyword evidence="4" id="KW-0862">Zinc</keyword>
<evidence type="ECO:0000256" key="2">
    <source>
        <dbReference type="ARBA" id="ARBA00022723"/>
    </source>
</evidence>
<keyword evidence="6" id="KW-0223">Dioxygenase</keyword>
<dbReference type="GO" id="GO:0032454">
    <property type="term" value="F:histone H3K9 demethylase activity"/>
    <property type="evidence" value="ECO:0007669"/>
    <property type="project" value="TreeGrafter"/>
</dbReference>
<feature type="domain" description="JmjC" evidence="10">
    <location>
        <begin position="156"/>
        <end position="321"/>
    </location>
</feature>
<keyword evidence="6" id="KW-0560">Oxidoreductase</keyword>
<keyword evidence="7" id="KW-0539">Nucleus</keyword>
<dbReference type="Pfam" id="PF00628">
    <property type="entry name" value="PHD"/>
    <property type="match status" value="1"/>
</dbReference>
<accession>A0AAD4NCE7</accession>
<keyword evidence="12" id="KW-1185">Reference proteome</keyword>
<dbReference type="InterPro" id="IPR003349">
    <property type="entry name" value="JmjN"/>
</dbReference>
<dbReference type="Proteomes" id="UP001201812">
    <property type="component" value="Unassembled WGS sequence"/>
</dbReference>
<dbReference type="InterPro" id="IPR013083">
    <property type="entry name" value="Znf_RING/FYVE/PHD"/>
</dbReference>
<dbReference type="Gene3D" id="3.10.330.70">
    <property type="match status" value="1"/>
</dbReference>
<dbReference type="PROSITE" id="PS51184">
    <property type="entry name" value="JMJC"/>
    <property type="match status" value="1"/>
</dbReference>
<reference evidence="11" key="1">
    <citation type="submission" date="2022-01" db="EMBL/GenBank/DDBJ databases">
        <title>Genome Sequence Resource for Two Populations of Ditylenchus destructor, the Migratory Endoparasitic Phytonematode.</title>
        <authorList>
            <person name="Zhang H."/>
            <person name="Lin R."/>
            <person name="Xie B."/>
        </authorList>
    </citation>
    <scope>NUCLEOTIDE SEQUENCE</scope>
    <source>
        <strain evidence="11">BazhouSP</strain>
    </source>
</reference>
<dbReference type="GO" id="GO:0000785">
    <property type="term" value="C:chromatin"/>
    <property type="evidence" value="ECO:0007669"/>
    <property type="project" value="TreeGrafter"/>
</dbReference>
<evidence type="ECO:0000256" key="7">
    <source>
        <dbReference type="ARBA" id="ARBA00023242"/>
    </source>
</evidence>
<dbReference type="SUPFAM" id="SSF57903">
    <property type="entry name" value="FYVE/PHD zinc finger"/>
    <property type="match status" value="1"/>
</dbReference>
<organism evidence="11 12">
    <name type="scientific">Ditylenchus destructor</name>
    <dbReference type="NCBI Taxonomy" id="166010"/>
    <lineage>
        <taxon>Eukaryota</taxon>
        <taxon>Metazoa</taxon>
        <taxon>Ecdysozoa</taxon>
        <taxon>Nematoda</taxon>
        <taxon>Chromadorea</taxon>
        <taxon>Rhabditida</taxon>
        <taxon>Tylenchina</taxon>
        <taxon>Tylenchomorpha</taxon>
        <taxon>Sphaerularioidea</taxon>
        <taxon>Anguinidae</taxon>
        <taxon>Anguininae</taxon>
        <taxon>Ditylenchus</taxon>
    </lineage>
</organism>
<dbReference type="AlphaFoldDB" id="A0AAD4NCE7"/>
<evidence type="ECO:0000259" key="9">
    <source>
        <dbReference type="PROSITE" id="PS51183"/>
    </source>
</evidence>
<dbReference type="PANTHER" id="PTHR10694">
    <property type="entry name" value="LYSINE-SPECIFIC DEMETHYLASE"/>
    <property type="match status" value="1"/>
</dbReference>
<keyword evidence="3" id="KW-0863">Zinc-finger</keyword>
<dbReference type="GO" id="GO:0005634">
    <property type="term" value="C:nucleus"/>
    <property type="evidence" value="ECO:0007669"/>
    <property type="project" value="UniProtKB-SubCell"/>
</dbReference>
<dbReference type="Gene3D" id="3.30.40.10">
    <property type="entry name" value="Zinc/RING finger domain, C3HC4 (zinc finger)"/>
    <property type="match status" value="1"/>
</dbReference>
<dbReference type="SMART" id="SM00545">
    <property type="entry name" value="JmjN"/>
    <property type="match status" value="1"/>
</dbReference>
<dbReference type="GO" id="GO:0008270">
    <property type="term" value="F:zinc ion binding"/>
    <property type="evidence" value="ECO:0007669"/>
    <property type="project" value="UniProtKB-KW"/>
</dbReference>
<evidence type="ECO:0000256" key="6">
    <source>
        <dbReference type="ARBA" id="ARBA00022964"/>
    </source>
</evidence>
<proteinExistence type="predicted"/>
<dbReference type="InterPro" id="IPR003347">
    <property type="entry name" value="JmjC_dom"/>
</dbReference>
<sequence length="862" mass="98516">MAAQNIVYSKDQEWVNTGTKDIMVFHPTMEEFQDFSGLIRKIEQQGAHWASGICKIIPPKEWNPRPSRSNYDDAEAYTIKCPVKEKIEGSSGNYTKELKVHRKKMSVADFKQIALSKEMSNPKPDITLSELERHYWRNITFGEPIYGADTPGTLYDPDVKHFNMKQLGTILDLLKENKIKIHGVNTVFLYFGMWKTTFPWHAEDMDLYSINYLHYGEPKFWYSIPTQAAEKFERLASQQFADAPHICKAFLRHKIYIISPSVLRTHSIPFGTMVQYPNEFIITFPKGYHMGFNTGYNCAESTNFALERWIDFGKNASICHCRPDKVEINMSPFMQKYRPEEYEEWFDYWYGERHSALGPRKKKSKKSMTPEIKSQEMTFHDPTLAQRTSRIARAKQNVKELWSDLPVNLFIEKEYNRKRGELYPHCSVCQYFTPKYLVKKGNGSQKSPDGAITPSNGKLPERSFRFVRTQLFHKERELDKPGTGDSEEDELLECENCRIVVHRHCYPEIMEQRPSTSDKPNQPDSWLCERCFNRGDITIRAASCKLCELRGGALIESKDCSGVLSFVHVICAIMDPNTRFLEPWKRHKPFCTPPKRLGIVPADNIDKFIFNCAAGNVLTKTEAEPTTSQSESDSSTSPSKLSRRGSSGQLSARFECESCERISDSLIRCDVCVANDEPGASLRYHITCAALVEMSFERRDFPETAVVICPFHSNQQAIKQPDTRDIQIGERVFVSLENCMDDKAPGGKLVKKGRVIGTSECLYCAVDFLDGTVSTDLFPSDIKDCECKKIGCKGNHLPGAVAYYRGKAPVKKYTVELDTILSDDSDPKKNIVEITEDNVYQQGEPLPEDVRLALLKRPSTEK</sequence>
<gene>
    <name evidence="11" type="ORF">DdX_05482</name>
</gene>
<dbReference type="GO" id="GO:0051864">
    <property type="term" value="F:histone H3K36 demethylase activity"/>
    <property type="evidence" value="ECO:0007669"/>
    <property type="project" value="TreeGrafter"/>
</dbReference>
<comment type="subcellular location">
    <subcellularLocation>
        <location evidence="1">Nucleus</location>
    </subcellularLocation>
</comment>
<feature type="region of interest" description="Disordered" evidence="8">
    <location>
        <begin position="623"/>
        <end position="646"/>
    </location>
</feature>
<protein>
    <submittedName>
        <fullName evidence="11">JmjC domain, hydroxylase domain-containing protein</fullName>
    </submittedName>
</protein>
<name>A0AAD4NCE7_9BILA</name>
<evidence type="ECO:0000256" key="8">
    <source>
        <dbReference type="SAM" id="MobiDB-lite"/>
    </source>
</evidence>
<dbReference type="InterPro" id="IPR001965">
    <property type="entry name" value="Znf_PHD"/>
</dbReference>
<dbReference type="Gene3D" id="2.60.120.650">
    <property type="entry name" value="Cupin"/>
    <property type="match status" value="1"/>
</dbReference>